<comment type="caution">
    <text evidence="3">The sequence shown here is derived from an EMBL/GenBank/DDBJ whole genome shotgun (WGS) entry which is preliminary data.</text>
</comment>
<evidence type="ECO:0000256" key="2">
    <source>
        <dbReference type="SAM" id="Phobius"/>
    </source>
</evidence>
<feature type="compositionally biased region" description="Basic and acidic residues" evidence="1">
    <location>
        <begin position="98"/>
        <end position="108"/>
    </location>
</feature>
<name>A0A511W4J5_9BACI</name>
<dbReference type="AlphaFoldDB" id="A0A511W4J5"/>
<keyword evidence="2" id="KW-0472">Membrane</keyword>
<evidence type="ECO:0000313" key="4">
    <source>
        <dbReference type="Proteomes" id="UP000321440"/>
    </source>
</evidence>
<dbReference type="RefSeq" id="WP_146814463.1">
    <property type="nucleotide sequence ID" value="NZ_BJYA01000002.1"/>
</dbReference>
<feature type="transmembrane region" description="Helical" evidence="2">
    <location>
        <begin position="6"/>
        <end position="24"/>
    </location>
</feature>
<evidence type="ECO:0000313" key="3">
    <source>
        <dbReference type="EMBL" id="GEN44943.1"/>
    </source>
</evidence>
<proteinExistence type="predicted"/>
<keyword evidence="2" id="KW-0812">Transmembrane</keyword>
<evidence type="ECO:0000256" key="1">
    <source>
        <dbReference type="SAM" id="MobiDB-lite"/>
    </source>
</evidence>
<dbReference type="Proteomes" id="UP000321440">
    <property type="component" value="Unassembled WGS sequence"/>
</dbReference>
<protein>
    <submittedName>
        <fullName evidence="3">Uncharacterized protein</fullName>
    </submittedName>
</protein>
<organism evidence="3 4">
    <name type="scientific">Alkalibacillus haloalkaliphilus</name>
    <dbReference type="NCBI Taxonomy" id="94136"/>
    <lineage>
        <taxon>Bacteria</taxon>
        <taxon>Bacillati</taxon>
        <taxon>Bacillota</taxon>
        <taxon>Bacilli</taxon>
        <taxon>Bacillales</taxon>
        <taxon>Bacillaceae</taxon>
        <taxon>Alkalibacillus</taxon>
    </lineage>
</organism>
<feature type="compositionally biased region" description="Acidic residues" evidence="1">
    <location>
        <begin position="82"/>
        <end position="97"/>
    </location>
</feature>
<feature type="region of interest" description="Disordered" evidence="1">
    <location>
        <begin position="66"/>
        <end position="108"/>
    </location>
</feature>
<keyword evidence="4" id="KW-1185">Reference proteome</keyword>
<sequence length="108" mass="12447">MIGSVWHNIVLSTFISVYVFLLSLMNNTPQHSFVRALIVFVLAFILTYGVRQLITYILDTRTKSIQRSETENTQEEASVQSEELDDHDEINEVDSSETAEHIRKLMND</sequence>
<dbReference type="EMBL" id="BJYA01000002">
    <property type="protein sequence ID" value="GEN44943.1"/>
    <property type="molecule type" value="Genomic_DNA"/>
</dbReference>
<keyword evidence="2" id="KW-1133">Transmembrane helix</keyword>
<feature type="transmembrane region" description="Helical" evidence="2">
    <location>
        <begin position="36"/>
        <end position="58"/>
    </location>
</feature>
<gene>
    <name evidence="3" type="ORF">AHA02nite_07190</name>
</gene>
<accession>A0A511W4J5</accession>
<reference evidence="3 4" key="1">
    <citation type="submission" date="2019-07" db="EMBL/GenBank/DDBJ databases">
        <title>Whole genome shotgun sequence of Alkalibacillus haloalkaliphilus NBRC 103110.</title>
        <authorList>
            <person name="Hosoyama A."/>
            <person name="Uohara A."/>
            <person name="Ohji S."/>
            <person name="Ichikawa N."/>
        </authorList>
    </citation>
    <scope>NUCLEOTIDE SEQUENCE [LARGE SCALE GENOMIC DNA]</scope>
    <source>
        <strain evidence="3 4">NBRC 103110</strain>
    </source>
</reference>
<dbReference type="OrthoDB" id="2476549at2"/>